<reference evidence="2" key="1">
    <citation type="submission" date="2011-05" db="EMBL/GenBank/DDBJ databases">
        <title>The genome sequence of Vittaforma corneae strain ATCC 50505.</title>
        <authorList>
            <consortium name="The Broad Institute Genome Sequencing Platform"/>
            <person name="Cuomo C."/>
            <person name="Didier E."/>
            <person name="Bowers L."/>
            <person name="Young S.K."/>
            <person name="Zeng Q."/>
            <person name="Gargeya S."/>
            <person name="Fitzgerald M."/>
            <person name="Haas B."/>
            <person name="Abouelleil A."/>
            <person name="Alvarado L."/>
            <person name="Arachchi H.M."/>
            <person name="Berlin A."/>
            <person name="Chapman S.B."/>
            <person name="Gearin G."/>
            <person name="Goldberg J."/>
            <person name="Griggs A."/>
            <person name="Gujja S."/>
            <person name="Hansen M."/>
            <person name="Heiman D."/>
            <person name="Howarth C."/>
            <person name="Larimer J."/>
            <person name="Lui A."/>
            <person name="MacDonald P.J.P."/>
            <person name="McCowen C."/>
            <person name="Montmayeur A."/>
            <person name="Murphy C."/>
            <person name="Neiman D."/>
            <person name="Pearson M."/>
            <person name="Priest M."/>
            <person name="Roberts A."/>
            <person name="Saif S."/>
            <person name="Shea T."/>
            <person name="Sisk P."/>
            <person name="Stolte C."/>
            <person name="Sykes S."/>
            <person name="Wortman J."/>
            <person name="Nusbaum C."/>
            <person name="Birren B."/>
        </authorList>
    </citation>
    <scope>NUCLEOTIDE SEQUENCE [LARGE SCALE GENOMIC DNA]</scope>
    <source>
        <strain evidence="2">ATCC 50505</strain>
    </source>
</reference>
<dbReference type="VEuPathDB" id="MicrosporidiaDB:VICG_00662"/>
<protein>
    <submittedName>
        <fullName evidence="1">Uncharacterized protein</fullName>
    </submittedName>
</protein>
<evidence type="ECO:0000313" key="2">
    <source>
        <dbReference type="Proteomes" id="UP000011082"/>
    </source>
</evidence>
<evidence type="ECO:0000313" key="1">
    <source>
        <dbReference type="EMBL" id="ELA42263.1"/>
    </source>
</evidence>
<organism evidence="1 2">
    <name type="scientific">Vittaforma corneae (strain ATCC 50505)</name>
    <name type="common">Microsporidian parasite</name>
    <name type="synonym">Nosema corneum</name>
    <dbReference type="NCBI Taxonomy" id="993615"/>
    <lineage>
        <taxon>Eukaryota</taxon>
        <taxon>Fungi</taxon>
        <taxon>Fungi incertae sedis</taxon>
        <taxon>Microsporidia</taxon>
        <taxon>Nosematidae</taxon>
        <taxon>Vittaforma</taxon>
    </lineage>
</organism>
<gene>
    <name evidence="1" type="ORF">VICG_00662</name>
</gene>
<dbReference type="RefSeq" id="XP_007604114.1">
    <property type="nucleotide sequence ID" value="XM_007604052.1"/>
</dbReference>
<name>L2GMZ0_VITCO</name>
<sequence>MSHTFYFKITNNTAAQDLLSIGSALKRWQIYDKETSLSFLYSEIEECWLIRVNSGCCKINNHTVHSTSENAIVVERSVDVVLNGNSFTFHNQRNAKGISKILVHSLLKRKNLKLKTENVLQIIHDNCEYYQDFYFVLDAIRKNRMFKYRCGEITLDIERLYTDLAMNRSPIMESLKYEIDYGFSKDKLKSFNISRIWNGLEFNKIDTIRKNHTVKWPSHRYLLYLLGSCSDSESLSPSKEFLPSPRSSCRYINSYQIKGTPEINDSKFRGQYSIQDNEFGSIRGNAIENSYDETSSHHSLNYDFTSFENSYDENELSIMEKRKQVNDVEKRHKYRFKLNLQPVVENINTFSDSSEHSTITHISDLTPETKYQLRDLSRGSASCIEDGFLCEKNTTAYSYVPTVKERKGHKHSSVSRYNNFHKTRKF</sequence>
<proteinExistence type="predicted"/>
<dbReference type="GeneID" id="19881379"/>
<keyword evidence="2" id="KW-1185">Reference proteome</keyword>
<dbReference type="AlphaFoldDB" id="L2GMZ0"/>
<accession>L2GMZ0</accession>
<dbReference type="Proteomes" id="UP000011082">
    <property type="component" value="Unassembled WGS sequence"/>
</dbReference>
<dbReference type="HOGENOM" id="CLU_644366_0_0_1"/>
<dbReference type="EMBL" id="JH370133">
    <property type="protein sequence ID" value="ELA42263.1"/>
    <property type="molecule type" value="Genomic_DNA"/>
</dbReference>
<dbReference type="InParanoid" id="L2GMZ0"/>